<keyword evidence="9" id="KW-0234">DNA repair</keyword>
<evidence type="ECO:0000256" key="17">
    <source>
        <dbReference type="PIRSR" id="PIRSR603561-1"/>
    </source>
</evidence>
<dbReference type="GO" id="GO:0008413">
    <property type="term" value="F:8-oxo-7,8-dihydroguanosine triphosphate pyrophosphatase activity"/>
    <property type="evidence" value="ECO:0007669"/>
    <property type="project" value="InterPro"/>
</dbReference>
<dbReference type="NCBIfam" id="TIGR00586">
    <property type="entry name" value="mutt"/>
    <property type="match status" value="1"/>
</dbReference>
<comment type="catalytic activity">
    <reaction evidence="10">
        <text>8-oxo-dGTP + H2O = 8-oxo-dGMP + diphosphate + H(+)</text>
        <dbReference type="Rhea" id="RHEA:31575"/>
        <dbReference type="ChEBI" id="CHEBI:15377"/>
        <dbReference type="ChEBI" id="CHEBI:15378"/>
        <dbReference type="ChEBI" id="CHEBI:33019"/>
        <dbReference type="ChEBI" id="CHEBI:63224"/>
        <dbReference type="ChEBI" id="CHEBI:77896"/>
        <dbReference type="EC" id="3.6.1.55"/>
    </reaction>
</comment>
<evidence type="ECO:0000256" key="2">
    <source>
        <dbReference type="ARBA" id="ARBA00005582"/>
    </source>
</evidence>
<keyword evidence="21" id="KW-1185">Reference proteome</keyword>
<dbReference type="PRINTS" id="PR00502">
    <property type="entry name" value="NUDIXFAMILY"/>
</dbReference>
<feature type="domain" description="Nudix hydrolase" evidence="19">
    <location>
        <begin position="2"/>
        <end position="126"/>
    </location>
</feature>
<feature type="binding site" evidence="17">
    <location>
        <position position="117"/>
    </location>
    <ligand>
        <name>8-oxo-dGTP</name>
        <dbReference type="ChEBI" id="CHEBI:77896"/>
    </ligand>
</feature>
<proteinExistence type="inferred from homology"/>
<dbReference type="RefSeq" id="WP_111607278.1">
    <property type="nucleotide sequence ID" value="NZ_BMLJ01000011.1"/>
</dbReference>
<evidence type="ECO:0000256" key="16">
    <source>
        <dbReference type="ARBA" id="ARBA00042798"/>
    </source>
</evidence>
<organism evidence="20 21">
    <name type="scientific">Marinomonas arctica</name>
    <dbReference type="NCBI Taxonomy" id="383750"/>
    <lineage>
        <taxon>Bacteria</taxon>
        <taxon>Pseudomonadati</taxon>
        <taxon>Pseudomonadota</taxon>
        <taxon>Gammaproteobacteria</taxon>
        <taxon>Oceanospirillales</taxon>
        <taxon>Oceanospirillaceae</taxon>
        <taxon>Marinomonas</taxon>
    </lineage>
</organism>
<dbReference type="EMBL" id="CP061081">
    <property type="protein sequence ID" value="QNT04424.1"/>
    <property type="molecule type" value="Genomic_DNA"/>
</dbReference>
<dbReference type="EC" id="3.6.1.55" evidence="12"/>
<dbReference type="PROSITE" id="PS51462">
    <property type="entry name" value="NUDIX"/>
    <property type="match status" value="1"/>
</dbReference>
<dbReference type="InterPro" id="IPR015797">
    <property type="entry name" value="NUDIX_hydrolase-like_dom_sf"/>
</dbReference>
<name>A0A7H1J1Q8_9GAMM</name>
<dbReference type="GO" id="GO:0035539">
    <property type="term" value="F:8-oxo-7,8-dihydrodeoxyguanosine triphosphate pyrophosphatase activity"/>
    <property type="evidence" value="ECO:0007669"/>
    <property type="project" value="UniProtKB-EC"/>
</dbReference>
<evidence type="ECO:0000256" key="3">
    <source>
        <dbReference type="ARBA" id="ARBA00022457"/>
    </source>
</evidence>
<keyword evidence="3" id="KW-0515">Mutator protein</keyword>
<keyword evidence="6" id="KW-0227">DNA damage</keyword>
<dbReference type="Pfam" id="PF14815">
    <property type="entry name" value="NUDIX_4"/>
    <property type="match status" value="1"/>
</dbReference>
<dbReference type="GO" id="GO:0046872">
    <property type="term" value="F:metal ion binding"/>
    <property type="evidence" value="ECO:0007669"/>
    <property type="project" value="UniProtKB-KW"/>
</dbReference>
<dbReference type="AlphaFoldDB" id="A0A7H1J1Q8"/>
<protein>
    <recommendedName>
        <fullName evidence="13">8-oxo-dGTP diphosphatase</fullName>
        <ecNumber evidence="12">3.6.1.55</ecNumber>
    </recommendedName>
    <alternativeName>
        <fullName evidence="16">7,8-dihydro-8-oxoguanine-triphosphatase</fullName>
    </alternativeName>
    <alternativeName>
        <fullName evidence="15">Mutator protein MutT</fullName>
    </alternativeName>
    <alternativeName>
        <fullName evidence="14">dGTP pyrophosphohydrolase</fullName>
    </alternativeName>
</protein>
<evidence type="ECO:0000256" key="1">
    <source>
        <dbReference type="ARBA" id="ARBA00001946"/>
    </source>
</evidence>
<dbReference type="Gene3D" id="3.90.79.10">
    <property type="entry name" value="Nucleoside Triphosphate Pyrophosphohydrolase"/>
    <property type="match status" value="1"/>
</dbReference>
<dbReference type="InterPro" id="IPR020084">
    <property type="entry name" value="NUDIX_hydrolase_CS"/>
</dbReference>
<evidence type="ECO:0000256" key="6">
    <source>
        <dbReference type="ARBA" id="ARBA00022763"/>
    </source>
</evidence>
<dbReference type="CDD" id="cd03425">
    <property type="entry name" value="NUDIX_MutT_NudA_like"/>
    <property type="match status" value="1"/>
</dbReference>
<keyword evidence="5 18" id="KW-0479">Metal-binding</keyword>
<evidence type="ECO:0000256" key="5">
    <source>
        <dbReference type="ARBA" id="ARBA00022723"/>
    </source>
</evidence>
<gene>
    <name evidence="20" type="primary">mutT</name>
    <name evidence="20" type="ORF">IBG28_11870</name>
</gene>
<dbReference type="FunFam" id="3.90.79.10:FF:000014">
    <property type="entry name" value="8-oxo-dGTP diphosphatase MutT"/>
    <property type="match status" value="1"/>
</dbReference>
<evidence type="ECO:0000256" key="8">
    <source>
        <dbReference type="ARBA" id="ARBA00022842"/>
    </source>
</evidence>
<evidence type="ECO:0000256" key="15">
    <source>
        <dbReference type="ARBA" id="ARBA00041979"/>
    </source>
</evidence>
<dbReference type="PANTHER" id="PTHR47707">
    <property type="entry name" value="8-OXO-DGTP DIPHOSPHATASE"/>
    <property type="match status" value="1"/>
</dbReference>
<dbReference type="GO" id="GO:0044715">
    <property type="term" value="F:8-oxo-dGDP phosphatase activity"/>
    <property type="evidence" value="ECO:0007669"/>
    <property type="project" value="TreeGrafter"/>
</dbReference>
<evidence type="ECO:0000256" key="11">
    <source>
        <dbReference type="ARBA" id="ARBA00036904"/>
    </source>
</evidence>
<evidence type="ECO:0000256" key="18">
    <source>
        <dbReference type="PIRSR" id="PIRSR603561-2"/>
    </source>
</evidence>
<keyword evidence="4" id="KW-0235">DNA replication</keyword>
<dbReference type="InterPro" id="IPR029119">
    <property type="entry name" value="MutY_C"/>
</dbReference>
<evidence type="ECO:0000313" key="21">
    <source>
        <dbReference type="Proteomes" id="UP000516370"/>
    </source>
</evidence>
<dbReference type="InterPro" id="IPR003561">
    <property type="entry name" value="Mutator_MutT"/>
</dbReference>
<feature type="binding site" evidence="18">
    <location>
        <position position="55"/>
    </location>
    <ligand>
        <name>Mg(2+)</name>
        <dbReference type="ChEBI" id="CHEBI:18420"/>
    </ligand>
</feature>
<comment type="cofactor">
    <cofactor evidence="1 18">
        <name>Mg(2+)</name>
        <dbReference type="ChEBI" id="CHEBI:18420"/>
    </cofactor>
</comment>
<dbReference type="PROSITE" id="PS00893">
    <property type="entry name" value="NUDIX_BOX"/>
    <property type="match status" value="1"/>
</dbReference>
<evidence type="ECO:0000256" key="14">
    <source>
        <dbReference type="ARBA" id="ARBA00041592"/>
    </source>
</evidence>
<feature type="binding site" evidence="17">
    <location>
        <position position="26"/>
    </location>
    <ligand>
        <name>8-oxo-dGTP</name>
        <dbReference type="ChEBI" id="CHEBI:77896"/>
    </ligand>
</feature>
<feature type="binding site" evidence="17">
    <location>
        <begin position="32"/>
        <end position="35"/>
    </location>
    <ligand>
        <name>8-oxo-dGTP</name>
        <dbReference type="ChEBI" id="CHEBI:77896"/>
    </ligand>
</feature>
<feature type="binding site" evidence="17">
    <location>
        <position position="21"/>
    </location>
    <ligand>
        <name>8-oxo-dGTP</name>
        <dbReference type="ChEBI" id="CHEBI:77896"/>
    </ligand>
</feature>
<dbReference type="InterPro" id="IPR000086">
    <property type="entry name" value="NUDIX_hydrolase_dom"/>
</dbReference>
<feature type="binding site" evidence="18">
    <location>
        <position position="35"/>
    </location>
    <ligand>
        <name>Mg(2+)</name>
        <dbReference type="ChEBI" id="CHEBI:18420"/>
    </ligand>
</feature>
<dbReference type="Proteomes" id="UP000516370">
    <property type="component" value="Chromosome"/>
</dbReference>
<evidence type="ECO:0000313" key="20">
    <source>
        <dbReference type="EMBL" id="QNT04424.1"/>
    </source>
</evidence>
<dbReference type="OrthoDB" id="9810648at2"/>
<evidence type="ECO:0000256" key="13">
    <source>
        <dbReference type="ARBA" id="ARBA00040794"/>
    </source>
</evidence>
<keyword evidence="8 18" id="KW-0460">Magnesium</keyword>
<sequence length="129" mass="14567">MLVKVAAGVILRNDSVFIALRQSNQHQGDLWEFPGGKCEPSEAVDAALVRELKEECGISVTEHSFFKTISHDYGDKQVELHFYKVTGFKDEPMGKEGQEVRWVTVSDLLYYEFPEANKVIVEALMAEVT</sequence>
<evidence type="ECO:0000256" key="10">
    <source>
        <dbReference type="ARBA" id="ARBA00035861"/>
    </source>
</evidence>
<reference evidence="20 21" key="1">
    <citation type="submission" date="2020-09" db="EMBL/GenBank/DDBJ databases">
        <title>Complete genome sequence of an Arctic sea ice bacterium Marinomonas arctica BSI20414.</title>
        <authorList>
            <person name="Liao L."/>
            <person name="Chen B."/>
        </authorList>
    </citation>
    <scope>NUCLEOTIDE SEQUENCE [LARGE SCALE GENOMIC DNA]</scope>
    <source>
        <strain evidence="20 21">BSI20414</strain>
    </source>
</reference>
<dbReference type="GO" id="GO:0044716">
    <property type="term" value="F:8-oxo-GDP phosphatase activity"/>
    <property type="evidence" value="ECO:0007669"/>
    <property type="project" value="TreeGrafter"/>
</dbReference>
<keyword evidence="7" id="KW-0378">Hydrolase</keyword>
<evidence type="ECO:0000256" key="7">
    <source>
        <dbReference type="ARBA" id="ARBA00022801"/>
    </source>
</evidence>
<dbReference type="GO" id="GO:0006281">
    <property type="term" value="P:DNA repair"/>
    <property type="evidence" value="ECO:0007669"/>
    <property type="project" value="UniProtKB-KW"/>
</dbReference>
<evidence type="ECO:0000256" key="4">
    <source>
        <dbReference type="ARBA" id="ARBA00022705"/>
    </source>
</evidence>
<evidence type="ECO:0000256" key="9">
    <source>
        <dbReference type="ARBA" id="ARBA00023204"/>
    </source>
</evidence>
<dbReference type="KEGG" id="mard:IBG28_11870"/>
<evidence type="ECO:0000259" key="19">
    <source>
        <dbReference type="PROSITE" id="PS51462"/>
    </source>
</evidence>
<evidence type="ECO:0000256" key="12">
    <source>
        <dbReference type="ARBA" id="ARBA00038905"/>
    </source>
</evidence>
<comment type="catalytic activity">
    <reaction evidence="11">
        <text>8-oxo-GTP + H2O = 8-oxo-GMP + diphosphate + H(+)</text>
        <dbReference type="Rhea" id="RHEA:67616"/>
        <dbReference type="ChEBI" id="CHEBI:15377"/>
        <dbReference type="ChEBI" id="CHEBI:15378"/>
        <dbReference type="ChEBI" id="CHEBI:33019"/>
        <dbReference type="ChEBI" id="CHEBI:143553"/>
        <dbReference type="ChEBI" id="CHEBI:145694"/>
    </reaction>
</comment>
<dbReference type="InterPro" id="IPR047127">
    <property type="entry name" value="MutT-like"/>
</dbReference>
<accession>A0A7H1J1Q8</accession>
<dbReference type="PANTHER" id="PTHR47707:SF1">
    <property type="entry name" value="NUDIX HYDROLASE FAMILY PROTEIN"/>
    <property type="match status" value="1"/>
</dbReference>
<comment type="similarity">
    <text evidence="2">Belongs to the Nudix hydrolase family.</text>
</comment>
<dbReference type="SUPFAM" id="SSF55811">
    <property type="entry name" value="Nudix"/>
    <property type="match status" value="1"/>
</dbReference>
<dbReference type="GO" id="GO:0006260">
    <property type="term" value="P:DNA replication"/>
    <property type="evidence" value="ECO:0007669"/>
    <property type="project" value="UniProtKB-KW"/>
</dbReference>
<dbReference type="InterPro" id="IPR020476">
    <property type="entry name" value="Nudix_hydrolase"/>
</dbReference>